<comment type="caution">
    <text evidence="2">The sequence shown here is derived from an EMBL/GenBank/DDBJ whole genome shotgun (WGS) entry which is preliminary data.</text>
</comment>
<feature type="signal peptide" evidence="1">
    <location>
        <begin position="1"/>
        <end position="24"/>
    </location>
</feature>
<evidence type="ECO:0000313" key="3">
    <source>
        <dbReference type="Proteomes" id="UP000682982"/>
    </source>
</evidence>
<reference evidence="2 3" key="1">
    <citation type="submission" date="2021-04" db="EMBL/GenBank/DDBJ databases">
        <title>novel species isolated from subtropical streams in China.</title>
        <authorList>
            <person name="Lu H."/>
        </authorList>
    </citation>
    <scope>NUCLEOTIDE SEQUENCE [LARGE SCALE GENOMIC DNA]</scope>
    <source>
        <strain evidence="2 3">FT147W</strain>
    </source>
</reference>
<proteinExistence type="predicted"/>
<dbReference type="RefSeq" id="WP_212680049.1">
    <property type="nucleotide sequence ID" value="NZ_JAGSPK010000006.1"/>
</dbReference>
<name>A0ABS5H6B5_9BURK</name>
<evidence type="ECO:0000313" key="2">
    <source>
        <dbReference type="EMBL" id="MBR7794038.1"/>
    </source>
</evidence>
<keyword evidence="1" id="KW-0732">Signal</keyword>
<keyword evidence="3" id="KW-1185">Reference proteome</keyword>
<gene>
    <name evidence="2" type="ORF">KDM87_15705</name>
</gene>
<accession>A0ABS5H6B5</accession>
<sequence>MKQKQLSILAASLVAAFAANVASAGQIQSSSSAIAHEVIVNDAQTVAAPPVSYRFAGDVDASLVAQTFQVQLVLPASPATIKFNSAGTASAITLVDNTGTLIPATNYTVTTPALSTDGKVLYANITVKAGSPIYVTPAVRFNDTSVAGSAAATVAGLRTFVGDVKSCENGVPTLGISFKHFANVTSTSQADDVSNINSANEHKRFGSTNDGTLFTFPTNISVKLAAASTNLARVDASTQNTKFRASGAAVAPATDGFVSTTVANLGTVTLSQDANGSDSGSNAVYSLTPVGTPASAGITTPAAALANNNGAVEIKNFNVVVTASQGFALNSTVWLSTTPGGTAVGGATATVTATTGNSVTLTSTTLTAAQLQAPLYVVYTVPGTTTIPSSTFSATGTLAKAPDSGTTYLNEQNNSCTRSLASLVGSVKVDVRNYATSKNGGWTSYIRLINPSETNVATVYGQLIHSNGTYGGWGQIATLQPREAKNMSAAVIDPLLTTAPVDNGTGYKAAPDLTITDNGGLGERLRISAEGVSALKVQNYLLNGSNGNFIEASSAQGVDFDVNSDRALDAQLNDQDAQRNIAK</sequence>
<dbReference type="Proteomes" id="UP000682982">
    <property type="component" value="Unassembled WGS sequence"/>
</dbReference>
<evidence type="ECO:0000256" key="1">
    <source>
        <dbReference type="SAM" id="SignalP"/>
    </source>
</evidence>
<feature type="chain" id="PRO_5046464829" evidence="1">
    <location>
        <begin position="25"/>
        <end position="583"/>
    </location>
</feature>
<protein>
    <submittedName>
        <fullName evidence="2">Uncharacterized protein</fullName>
    </submittedName>
</protein>
<dbReference type="EMBL" id="JAGSPK010000006">
    <property type="protein sequence ID" value="MBR7794038.1"/>
    <property type="molecule type" value="Genomic_DNA"/>
</dbReference>
<organism evidence="2 3">
    <name type="scientific">Undibacterium rivi</name>
    <dbReference type="NCBI Taxonomy" id="2828729"/>
    <lineage>
        <taxon>Bacteria</taxon>
        <taxon>Pseudomonadati</taxon>
        <taxon>Pseudomonadota</taxon>
        <taxon>Betaproteobacteria</taxon>
        <taxon>Burkholderiales</taxon>
        <taxon>Oxalobacteraceae</taxon>
        <taxon>Undibacterium</taxon>
    </lineage>
</organism>